<proteinExistence type="predicted"/>
<dbReference type="GeneID" id="66078302"/>
<accession>A0A9P7S017</accession>
<reference evidence="1" key="1">
    <citation type="journal article" date="2021" name="Genome Biol. Evol.">
        <title>The assembled and annotated genome of the fairy-ring fungus Marasmius oreades.</title>
        <authorList>
            <person name="Hiltunen M."/>
            <person name="Ament-Velasquez S.L."/>
            <person name="Johannesson H."/>
        </authorList>
    </citation>
    <scope>NUCLEOTIDE SEQUENCE</scope>
    <source>
        <strain evidence="1">03SP1</strain>
    </source>
</reference>
<dbReference type="EMBL" id="CM032185">
    <property type="protein sequence ID" value="KAG7092921.1"/>
    <property type="molecule type" value="Genomic_DNA"/>
</dbReference>
<evidence type="ECO:0000313" key="2">
    <source>
        <dbReference type="Proteomes" id="UP001049176"/>
    </source>
</evidence>
<dbReference type="AlphaFoldDB" id="A0A9P7S017"/>
<gene>
    <name evidence="1" type="ORF">E1B28_009226</name>
</gene>
<dbReference type="KEGG" id="more:E1B28_009226"/>
<dbReference type="Proteomes" id="UP001049176">
    <property type="component" value="Chromosome 5"/>
</dbReference>
<keyword evidence="2" id="KW-1185">Reference proteome</keyword>
<comment type="caution">
    <text evidence="1">The sequence shown here is derived from an EMBL/GenBank/DDBJ whole genome shotgun (WGS) entry which is preliminary data.</text>
</comment>
<protein>
    <submittedName>
        <fullName evidence="1">Uncharacterized protein</fullName>
    </submittedName>
</protein>
<evidence type="ECO:0000313" key="1">
    <source>
        <dbReference type="EMBL" id="KAG7092921.1"/>
    </source>
</evidence>
<organism evidence="1 2">
    <name type="scientific">Marasmius oreades</name>
    <name type="common">fairy-ring Marasmius</name>
    <dbReference type="NCBI Taxonomy" id="181124"/>
    <lineage>
        <taxon>Eukaryota</taxon>
        <taxon>Fungi</taxon>
        <taxon>Dikarya</taxon>
        <taxon>Basidiomycota</taxon>
        <taxon>Agaricomycotina</taxon>
        <taxon>Agaricomycetes</taxon>
        <taxon>Agaricomycetidae</taxon>
        <taxon>Agaricales</taxon>
        <taxon>Marasmiineae</taxon>
        <taxon>Marasmiaceae</taxon>
        <taxon>Marasmius</taxon>
    </lineage>
</organism>
<name>A0A9P7S017_9AGAR</name>
<dbReference type="RefSeq" id="XP_043009391.1">
    <property type="nucleotide sequence ID" value="XM_043154103.1"/>
</dbReference>
<sequence>MRLGGNRDRPEAGSGLNLREFHAARYGFALEVQGQTIRWYEWLDKCSVRIIMDDRKADMGPSVTAQWYAIAIDNRAVMYPFPGPKKARLERTQTSSTALESCFRVPISSMNEADGVGSKFRYDLSDNKTLEAVWKCGDHEN</sequence>